<name>A0A7Y9EUM3_9MICO</name>
<evidence type="ECO:0000313" key="2">
    <source>
        <dbReference type="Proteomes" id="UP000552045"/>
    </source>
</evidence>
<keyword evidence="2" id="KW-1185">Reference proteome</keyword>
<comment type="caution">
    <text evidence="1">The sequence shown here is derived from an EMBL/GenBank/DDBJ whole genome shotgun (WGS) entry which is preliminary data.</text>
</comment>
<gene>
    <name evidence="1" type="ORF">BKA02_001201</name>
</gene>
<reference evidence="1 2" key="1">
    <citation type="submission" date="2020-07" db="EMBL/GenBank/DDBJ databases">
        <title>Sequencing the genomes of 1000 actinobacteria strains.</title>
        <authorList>
            <person name="Klenk H.-P."/>
        </authorList>
    </citation>
    <scope>NUCLEOTIDE SEQUENCE [LARGE SCALE GENOMIC DNA]</scope>
    <source>
        <strain evidence="1 2">DSM 22185</strain>
    </source>
</reference>
<dbReference type="Proteomes" id="UP000552045">
    <property type="component" value="Unassembled WGS sequence"/>
</dbReference>
<proteinExistence type="predicted"/>
<dbReference type="AlphaFoldDB" id="A0A7Y9EUM3"/>
<evidence type="ECO:0000313" key="1">
    <source>
        <dbReference type="EMBL" id="NYD54146.1"/>
    </source>
</evidence>
<dbReference type="EMBL" id="JACCBH010000001">
    <property type="protein sequence ID" value="NYD54146.1"/>
    <property type="molecule type" value="Genomic_DNA"/>
</dbReference>
<organism evidence="1 2">
    <name type="scientific">Microbacterium pseudoresistens</name>
    <dbReference type="NCBI Taxonomy" id="640634"/>
    <lineage>
        <taxon>Bacteria</taxon>
        <taxon>Bacillati</taxon>
        <taxon>Actinomycetota</taxon>
        <taxon>Actinomycetes</taxon>
        <taxon>Micrococcales</taxon>
        <taxon>Microbacteriaceae</taxon>
        <taxon>Microbacterium</taxon>
    </lineage>
</organism>
<accession>A0A7Y9EUM3</accession>
<sequence>MNARVIDMDTEAAFDLVLRTAQSLASLAEIAEAFRTHIR</sequence>
<protein>
    <submittedName>
        <fullName evidence="1">Uncharacterized protein</fullName>
    </submittedName>
</protein>